<proteinExistence type="predicted"/>
<accession>A0A6A4PQQ1</accession>
<gene>
    <name evidence="1" type="ORF">Lalb_Chr11g0065301</name>
</gene>
<comment type="caution">
    <text evidence="1">The sequence shown here is derived from an EMBL/GenBank/DDBJ whole genome shotgun (WGS) entry which is preliminary data.</text>
</comment>
<evidence type="ECO:0000313" key="2">
    <source>
        <dbReference type="Proteomes" id="UP000447434"/>
    </source>
</evidence>
<name>A0A6A4PQQ1_LUPAL</name>
<protein>
    <submittedName>
        <fullName evidence="1">Uncharacterized protein</fullName>
    </submittedName>
</protein>
<organism evidence="1 2">
    <name type="scientific">Lupinus albus</name>
    <name type="common">White lupine</name>
    <name type="synonym">Lupinus termis</name>
    <dbReference type="NCBI Taxonomy" id="3870"/>
    <lineage>
        <taxon>Eukaryota</taxon>
        <taxon>Viridiplantae</taxon>
        <taxon>Streptophyta</taxon>
        <taxon>Embryophyta</taxon>
        <taxon>Tracheophyta</taxon>
        <taxon>Spermatophyta</taxon>
        <taxon>Magnoliopsida</taxon>
        <taxon>eudicotyledons</taxon>
        <taxon>Gunneridae</taxon>
        <taxon>Pentapetalae</taxon>
        <taxon>rosids</taxon>
        <taxon>fabids</taxon>
        <taxon>Fabales</taxon>
        <taxon>Fabaceae</taxon>
        <taxon>Papilionoideae</taxon>
        <taxon>50 kb inversion clade</taxon>
        <taxon>genistoids sensu lato</taxon>
        <taxon>core genistoids</taxon>
        <taxon>Genisteae</taxon>
        <taxon>Lupinus</taxon>
    </lineage>
</organism>
<evidence type="ECO:0000313" key="1">
    <source>
        <dbReference type="EMBL" id="KAE9603863.1"/>
    </source>
</evidence>
<dbReference type="EMBL" id="WOCE01000011">
    <property type="protein sequence ID" value="KAE9603863.1"/>
    <property type="molecule type" value="Genomic_DNA"/>
</dbReference>
<sequence>MKGACWEKWKEMKIMTPKSHPSLTMVSTKAGAAYTRMHNGCRKFKLGLPEVLFHSGRL</sequence>
<dbReference type="AlphaFoldDB" id="A0A6A4PQQ1"/>
<dbReference type="Proteomes" id="UP000447434">
    <property type="component" value="Chromosome 11"/>
</dbReference>
<reference evidence="2" key="1">
    <citation type="journal article" date="2020" name="Nat. Commun.">
        <title>Genome sequence of the cluster root forming white lupin.</title>
        <authorList>
            <person name="Hufnagel B."/>
            <person name="Marques A."/>
            <person name="Soriano A."/>
            <person name="Marques L."/>
            <person name="Divol F."/>
            <person name="Doumas P."/>
            <person name="Sallet E."/>
            <person name="Mancinotti D."/>
            <person name="Carrere S."/>
            <person name="Marande W."/>
            <person name="Arribat S."/>
            <person name="Keller J."/>
            <person name="Huneau C."/>
            <person name="Blein T."/>
            <person name="Aime D."/>
            <person name="Laguerre M."/>
            <person name="Taylor J."/>
            <person name="Schubert V."/>
            <person name="Nelson M."/>
            <person name="Geu-Flores F."/>
            <person name="Crespi M."/>
            <person name="Gallardo-Guerrero K."/>
            <person name="Delaux P.-M."/>
            <person name="Salse J."/>
            <person name="Berges H."/>
            <person name="Guyot R."/>
            <person name="Gouzy J."/>
            <person name="Peret B."/>
        </authorList>
    </citation>
    <scope>NUCLEOTIDE SEQUENCE [LARGE SCALE GENOMIC DNA]</scope>
    <source>
        <strain evidence="2">cv. Amiga</strain>
    </source>
</reference>
<keyword evidence="2" id="KW-1185">Reference proteome</keyword>